<accession>A0A1Y5T547</accession>
<dbReference type="NCBIfam" id="NF041414">
    <property type="entry name" value="ArsI_CadI_VOC"/>
    <property type="match status" value="1"/>
</dbReference>
<dbReference type="OrthoDB" id="9789608at2"/>
<dbReference type="Pfam" id="PF00903">
    <property type="entry name" value="Glyoxalase"/>
    <property type="match status" value="1"/>
</dbReference>
<dbReference type="InterPro" id="IPR049789">
    <property type="entry name" value="ArsI/CadI-like"/>
</dbReference>
<dbReference type="Proteomes" id="UP000193200">
    <property type="component" value="Unassembled WGS sequence"/>
</dbReference>
<protein>
    <submittedName>
        <fullName evidence="2">Cadmium-induced protein CadI</fullName>
    </submittedName>
</protein>
<dbReference type="Gene3D" id="3.10.180.10">
    <property type="entry name" value="2,3-Dihydroxybiphenyl 1,2-Dioxygenase, domain 1"/>
    <property type="match status" value="1"/>
</dbReference>
<dbReference type="EMBL" id="FWFR01000002">
    <property type="protein sequence ID" value="SLN56088.1"/>
    <property type="molecule type" value="Genomic_DNA"/>
</dbReference>
<evidence type="ECO:0000259" key="1">
    <source>
        <dbReference type="PROSITE" id="PS51819"/>
    </source>
</evidence>
<dbReference type="PANTHER" id="PTHR41294:SF1">
    <property type="entry name" value="CADMIUM-INDUCED PROTEIN CADI"/>
    <property type="match status" value="1"/>
</dbReference>
<dbReference type="InterPro" id="IPR004360">
    <property type="entry name" value="Glyas_Fos-R_dOase_dom"/>
</dbReference>
<evidence type="ECO:0000313" key="3">
    <source>
        <dbReference type="Proteomes" id="UP000193200"/>
    </source>
</evidence>
<dbReference type="RefSeq" id="WP_085883778.1">
    <property type="nucleotide sequence ID" value="NZ_FWFR01000002.1"/>
</dbReference>
<dbReference type="InterPro" id="IPR029068">
    <property type="entry name" value="Glyas_Bleomycin-R_OHBP_Dase"/>
</dbReference>
<dbReference type="PANTHER" id="PTHR41294">
    <property type="entry name" value="CADMIUM-INDUCED PROTEIN CADI"/>
    <property type="match status" value="1"/>
</dbReference>
<feature type="domain" description="VOC" evidence="1">
    <location>
        <begin position="2"/>
        <end position="116"/>
    </location>
</feature>
<dbReference type="InterPro" id="IPR037523">
    <property type="entry name" value="VOC_core"/>
</dbReference>
<dbReference type="PROSITE" id="PS51819">
    <property type="entry name" value="VOC"/>
    <property type="match status" value="1"/>
</dbReference>
<name>A0A1Y5T547_9PROT</name>
<evidence type="ECO:0000313" key="2">
    <source>
        <dbReference type="EMBL" id="SLN56088.1"/>
    </source>
</evidence>
<dbReference type="AlphaFoldDB" id="A0A1Y5T547"/>
<dbReference type="InterPro" id="IPR052393">
    <property type="entry name" value="Cadmium-induced_rsp"/>
</dbReference>
<sequence>MKRLHVNLAVTDLSASIAFYSTLFDSEPTVLKDDYAKWMLDDPRVNFAISTHGTNKGVDHLGIQVEAADELGAIHDRMKRADARLVAQGETVCCYAKSAKNWIFDPEGVAWETFHTTGESAVYGSDLDLAESESACCADAPEAGAAKAGSCGAQAAAGAAGSQSGACC</sequence>
<proteinExistence type="predicted"/>
<dbReference type="InParanoid" id="A0A1Y5T547"/>
<gene>
    <name evidence="2" type="primary">cadI</name>
    <name evidence="2" type="ORF">OCH7691_02420</name>
</gene>
<organism evidence="2 3">
    <name type="scientific">Oceanibacterium hippocampi</name>
    <dbReference type="NCBI Taxonomy" id="745714"/>
    <lineage>
        <taxon>Bacteria</taxon>
        <taxon>Pseudomonadati</taxon>
        <taxon>Pseudomonadota</taxon>
        <taxon>Alphaproteobacteria</taxon>
        <taxon>Sneathiellales</taxon>
        <taxon>Sneathiellaceae</taxon>
        <taxon>Oceanibacterium</taxon>
    </lineage>
</organism>
<dbReference type="SUPFAM" id="SSF54593">
    <property type="entry name" value="Glyoxalase/Bleomycin resistance protein/Dihydroxybiphenyl dioxygenase"/>
    <property type="match status" value="1"/>
</dbReference>
<dbReference type="GO" id="GO:0046686">
    <property type="term" value="P:response to cadmium ion"/>
    <property type="evidence" value="ECO:0007669"/>
    <property type="project" value="TreeGrafter"/>
</dbReference>
<reference evidence="2 3" key="1">
    <citation type="submission" date="2017-03" db="EMBL/GenBank/DDBJ databases">
        <authorList>
            <person name="Afonso C.L."/>
            <person name="Miller P.J."/>
            <person name="Scott M.A."/>
            <person name="Spackman E."/>
            <person name="Goraichik I."/>
            <person name="Dimitrov K.M."/>
            <person name="Suarez D.L."/>
            <person name="Swayne D.E."/>
        </authorList>
    </citation>
    <scope>NUCLEOTIDE SEQUENCE [LARGE SCALE GENOMIC DNA]</scope>
    <source>
        <strain evidence="2 3">CECT 7691</strain>
    </source>
</reference>
<keyword evidence="3" id="KW-1185">Reference proteome</keyword>